<keyword evidence="3" id="KW-1185">Reference proteome</keyword>
<feature type="compositionally biased region" description="Polar residues" evidence="1">
    <location>
        <begin position="50"/>
        <end position="61"/>
    </location>
</feature>
<sequence length="169" mass="18790">MVHGESQEVRAAVDTRRRDHGWIPLPSPQNSMDEQHGKGCRDGVFPGHTRNGSTQSKTATLTEARRSACQCTEEEDESPLAAKEGQNHLASAFFQCRKEGHQAANCLAPQPVLMPRALSQPQLKKTPKKMKKMQAEQQVVEVSPQSSKGEGTLIPCKPDLVFYERERDI</sequence>
<dbReference type="Proteomes" id="UP001474421">
    <property type="component" value="Unassembled WGS sequence"/>
</dbReference>
<evidence type="ECO:0000256" key="1">
    <source>
        <dbReference type="SAM" id="MobiDB-lite"/>
    </source>
</evidence>
<name>A0AAW1B4X9_CROAD</name>
<feature type="region of interest" description="Disordered" evidence="1">
    <location>
        <begin position="1"/>
        <end position="61"/>
    </location>
</feature>
<comment type="caution">
    <text evidence="2">The sequence shown here is derived from an EMBL/GenBank/DDBJ whole genome shotgun (WGS) entry which is preliminary data.</text>
</comment>
<gene>
    <name evidence="2" type="ORF">NXF25_020182</name>
</gene>
<reference evidence="2 3" key="1">
    <citation type="journal article" date="2024" name="Proc. Natl. Acad. Sci. U.S.A.">
        <title>The genetic regulatory architecture and epigenomic basis for age-related changes in rattlesnake venom.</title>
        <authorList>
            <person name="Hogan M.P."/>
            <person name="Holding M.L."/>
            <person name="Nystrom G.S."/>
            <person name="Colston T.J."/>
            <person name="Bartlett D.A."/>
            <person name="Mason A.J."/>
            <person name="Ellsworth S.A."/>
            <person name="Rautsaw R.M."/>
            <person name="Lawrence K.C."/>
            <person name="Strickland J.L."/>
            <person name="He B."/>
            <person name="Fraser P."/>
            <person name="Margres M.J."/>
            <person name="Gilbert D.M."/>
            <person name="Gibbs H.L."/>
            <person name="Parkinson C.L."/>
            <person name="Rokyta D.R."/>
        </authorList>
    </citation>
    <scope>NUCLEOTIDE SEQUENCE [LARGE SCALE GENOMIC DNA]</scope>
    <source>
        <strain evidence="2">DRR0105</strain>
    </source>
</reference>
<dbReference type="EMBL" id="JAOTOJ010000008">
    <property type="protein sequence ID" value="KAK9396821.1"/>
    <property type="molecule type" value="Genomic_DNA"/>
</dbReference>
<organism evidence="2 3">
    <name type="scientific">Crotalus adamanteus</name>
    <name type="common">Eastern diamondback rattlesnake</name>
    <dbReference type="NCBI Taxonomy" id="8729"/>
    <lineage>
        <taxon>Eukaryota</taxon>
        <taxon>Metazoa</taxon>
        <taxon>Chordata</taxon>
        <taxon>Craniata</taxon>
        <taxon>Vertebrata</taxon>
        <taxon>Euteleostomi</taxon>
        <taxon>Lepidosauria</taxon>
        <taxon>Squamata</taxon>
        <taxon>Bifurcata</taxon>
        <taxon>Unidentata</taxon>
        <taxon>Episquamata</taxon>
        <taxon>Toxicofera</taxon>
        <taxon>Serpentes</taxon>
        <taxon>Colubroidea</taxon>
        <taxon>Viperidae</taxon>
        <taxon>Crotalinae</taxon>
        <taxon>Crotalus</taxon>
    </lineage>
</organism>
<feature type="compositionally biased region" description="Basic and acidic residues" evidence="1">
    <location>
        <begin position="1"/>
        <end position="21"/>
    </location>
</feature>
<proteinExistence type="predicted"/>
<evidence type="ECO:0008006" key="4">
    <source>
        <dbReference type="Google" id="ProtNLM"/>
    </source>
</evidence>
<evidence type="ECO:0000313" key="2">
    <source>
        <dbReference type="EMBL" id="KAK9396821.1"/>
    </source>
</evidence>
<feature type="region of interest" description="Disordered" evidence="1">
    <location>
        <begin position="122"/>
        <end position="153"/>
    </location>
</feature>
<accession>A0AAW1B4X9</accession>
<protein>
    <recommendedName>
        <fullName evidence="4">CCHC-type domain-containing protein</fullName>
    </recommendedName>
</protein>
<dbReference type="AlphaFoldDB" id="A0AAW1B4X9"/>
<evidence type="ECO:0000313" key="3">
    <source>
        <dbReference type="Proteomes" id="UP001474421"/>
    </source>
</evidence>